<dbReference type="AlphaFoldDB" id="A0A5J4SZZ9"/>
<comment type="caution">
    <text evidence="1">The sequence shown here is derived from an EMBL/GenBank/DDBJ whole genome shotgun (WGS) entry which is preliminary data.</text>
</comment>
<dbReference type="EMBL" id="SNRY01000009">
    <property type="protein sequence ID" value="KAA6351749.1"/>
    <property type="molecule type" value="Genomic_DNA"/>
</dbReference>
<protein>
    <submittedName>
        <fullName evidence="1">Uncharacterized protein</fullName>
    </submittedName>
</protein>
<proteinExistence type="predicted"/>
<organism evidence="1">
    <name type="scientific">termite gut metagenome</name>
    <dbReference type="NCBI Taxonomy" id="433724"/>
    <lineage>
        <taxon>unclassified sequences</taxon>
        <taxon>metagenomes</taxon>
        <taxon>organismal metagenomes</taxon>
    </lineage>
</organism>
<sequence>MILLGIIDDIEGNSWILNIFSLSLENPQSVFSINGAKIRLFL</sequence>
<accession>A0A5J4SZZ9</accession>
<evidence type="ECO:0000313" key="1">
    <source>
        <dbReference type="EMBL" id="KAA6351749.1"/>
    </source>
</evidence>
<gene>
    <name evidence="1" type="ORF">EZS27_000874</name>
</gene>
<reference evidence="1" key="1">
    <citation type="submission" date="2019-03" db="EMBL/GenBank/DDBJ databases">
        <title>Single cell metagenomics reveals metabolic interactions within the superorganism composed of flagellate Streblomastix strix and complex community of Bacteroidetes bacteria on its surface.</title>
        <authorList>
            <person name="Treitli S.C."/>
            <person name="Kolisko M."/>
            <person name="Husnik F."/>
            <person name="Keeling P."/>
            <person name="Hampl V."/>
        </authorList>
    </citation>
    <scope>NUCLEOTIDE SEQUENCE</scope>
    <source>
        <strain evidence="1">STM</strain>
    </source>
</reference>
<name>A0A5J4SZZ9_9ZZZZ</name>